<feature type="transmembrane region" description="Helical" evidence="7">
    <location>
        <begin position="376"/>
        <end position="398"/>
    </location>
</feature>
<evidence type="ECO:0000256" key="5">
    <source>
        <dbReference type="ARBA" id="ARBA00023136"/>
    </source>
</evidence>
<reference evidence="8 9" key="1">
    <citation type="submission" date="2023-03" db="EMBL/GenBank/DDBJ databases">
        <title>Genome sequence of Lichtheimia ornata CBS 291.66.</title>
        <authorList>
            <person name="Mohabir J.T."/>
            <person name="Shea T.P."/>
            <person name="Kurbessoian T."/>
            <person name="Berby B."/>
            <person name="Fontaine J."/>
            <person name="Livny J."/>
            <person name="Gnirke A."/>
            <person name="Stajich J.E."/>
            <person name="Cuomo C.A."/>
        </authorList>
    </citation>
    <scope>NUCLEOTIDE SEQUENCE [LARGE SCALE GENOMIC DNA]</scope>
    <source>
        <strain evidence="8">CBS 291.66</strain>
    </source>
</reference>
<dbReference type="AlphaFoldDB" id="A0AAD7V8Y3"/>
<sequence>MPSTNTRPPISGLKRPSLAAGTSFEALYTASYVAPDTCIKRSASDTFIVHRAREQQQRARQEEMALLAQNQHDQVEMLSLWQLLCLTICMAGVQFTWTVELAYGTPYLLSLKLSKDMTALVWLAGPLSALIGAFSDRCTSRLGRRRPFMIGGGIFVCLSMLCVAYAKEIGAYIIRLSDTRDIPENIEEQERRAAIVVAVLAFYTLDFSLNAVQASCRALILDIPPLWQHQQANAWAARLSNAAMVVGYFTGFVDLVKVLSFLGDTQIKVFCIVAIAVFIVTISITCINTHEKNISSEDGNDEDESNHWYDTFIYVWKALRSLPTPIQRLCNVQFFAWLGWFPFLFYSTTWVSDIYFRTHPKQDPGSWAKGTRAGSFALLLHAIVSVLSGMLFPWLMSIKSCGNLFSTKNIYTAGNLIFAVSMLSTIFITNVWAATAIVTIVGISWSIVLWIPFALVGEYISTIGATSDHSSPVIRSPAFSQNREIGSNATLASLLIEESSNDEATSSRASHTNYGAIHNNENNDPVSSTHDTHDEADALVEEEGLDAGMVLGVHNMYIVFPQFAVAIIASLIFRVVSWVQHGRADKPIDNDNEGGVNVAWVLAFGGVMSFVATILSRRIIQVPNDAPRSPLRLFMDDRVSI</sequence>
<evidence type="ECO:0000256" key="4">
    <source>
        <dbReference type="ARBA" id="ARBA00022989"/>
    </source>
</evidence>
<feature type="transmembrane region" description="Helical" evidence="7">
    <location>
        <begin position="434"/>
        <end position="456"/>
    </location>
</feature>
<feature type="transmembrane region" description="Helical" evidence="7">
    <location>
        <begin position="267"/>
        <end position="287"/>
    </location>
</feature>
<accession>A0AAD7V8Y3</accession>
<feature type="transmembrane region" description="Helical" evidence="7">
    <location>
        <begin position="117"/>
        <end position="135"/>
    </location>
</feature>
<dbReference type="SUPFAM" id="SSF103473">
    <property type="entry name" value="MFS general substrate transporter"/>
    <property type="match status" value="1"/>
</dbReference>
<proteinExistence type="predicted"/>
<feature type="transmembrane region" description="Helical" evidence="7">
    <location>
        <begin position="334"/>
        <end position="356"/>
    </location>
</feature>
<dbReference type="GeneID" id="83211336"/>
<keyword evidence="4 7" id="KW-1133">Transmembrane helix</keyword>
<dbReference type="PANTHER" id="PTHR19432">
    <property type="entry name" value="SUGAR TRANSPORTER"/>
    <property type="match status" value="1"/>
</dbReference>
<dbReference type="Proteomes" id="UP001234581">
    <property type="component" value="Unassembled WGS sequence"/>
</dbReference>
<evidence type="ECO:0000256" key="7">
    <source>
        <dbReference type="SAM" id="Phobius"/>
    </source>
</evidence>
<evidence type="ECO:0000256" key="1">
    <source>
        <dbReference type="ARBA" id="ARBA00004141"/>
    </source>
</evidence>
<feature type="transmembrane region" description="Helical" evidence="7">
    <location>
        <begin position="596"/>
        <end position="615"/>
    </location>
</feature>
<dbReference type="Gene3D" id="1.20.1250.20">
    <property type="entry name" value="MFS general substrate transporter like domains"/>
    <property type="match status" value="1"/>
</dbReference>
<feature type="transmembrane region" description="Helical" evidence="7">
    <location>
        <begin position="557"/>
        <end position="576"/>
    </location>
</feature>
<feature type="transmembrane region" description="Helical" evidence="7">
    <location>
        <begin position="78"/>
        <end position="97"/>
    </location>
</feature>
<organism evidence="8 9">
    <name type="scientific">Lichtheimia ornata</name>
    <dbReference type="NCBI Taxonomy" id="688661"/>
    <lineage>
        <taxon>Eukaryota</taxon>
        <taxon>Fungi</taxon>
        <taxon>Fungi incertae sedis</taxon>
        <taxon>Mucoromycota</taxon>
        <taxon>Mucoromycotina</taxon>
        <taxon>Mucoromycetes</taxon>
        <taxon>Mucorales</taxon>
        <taxon>Lichtheimiaceae</taxon>
        <taxon>Lichtheimia</taxon>
    </lineage>
</organism>
<feature type="transmembrane region" description="Helical" evidence="7">
    <location>
        <begin position="147"/>
        <end position="166"/>
    </location>
</feature>
<comment type="subcellular location">
    <subcellularLocation>
        <location evidence="1">Membrane</location>
        <topology evidence="1">Multi-pass membrane protein</topology>
    </subcellularLocation>
</comment>
<dbReference type="GO" id="GO:0008506">
    <property type="term" value="F:sucrose:proton symporter activity"/>
    <property type="evidence" value="ECO:0007669"/>
    <property type="project" value="TreeGrafter"/>
</dbReference>
<keyword evidence="3 7" id="KW-0812">Transmembrane</keyword>
<feature type="compositionally biased region" description="Polar residues" evidence="6">
    <location>
        <begin position="505"/>
        <end position="529"/>
    </location>
</feature>
<gene>
    <name evidence="8" type="ORF">O0I10_003923</name>
</gene>
<evidence type="ECO:0008006" key="10">
    <source>
        <dbReference type="Google" id="ProtNLM"/>
    </source>
</evidence>
<keyword evidence="9" id="KW-1185">Reference proteome</keyword>
<dbReference type="EMBL" id="JARTCD010000013">
    <property type="protein sequence ID" value="KAJ8660465.1"/>
    <property type="molecule type" value="Genomic_DNA"/>
</dbReference>
<evidence type="ECO:0000256" key="2">
    <source>
        <dbReference type="ARBA" id="ARBA00022448"/>
    </source>
</evidence>
<evidence type="ECO:0000313" key="9">
    <source>
        <dbReference type="Proteomes" id="UP001234581"/>
    </source>
</evidence>
<feature type="region of interest" description="Disordered" evidence="6">
    <location>
        <begin position="505"/>
        <end position="531"/>
    </location>
</feature>
<feature type="transmembrane region" description="Helical" evidence="7">
    <location>
        <begin position="410"/>
        <end position="428"/>
    </location>
</feature>
<keyword evidence="2" id="KW-0813">Transport</keyword>
<evidence type="ECO:0000313" key="8">
    <source>
        <dbReference type="EMBL" id="KAJ8660465.1"/>
    </source>
</evidence>
<protein>
    <recommendedName>
        <fullName evidence="10">Sucrose transporter</fullName>
    </recommendedName>
</protein>
<name>A0AAD7V8Y3_9FUNG</name>
<evidence type="ECO:0000256" key="3">
    <source>
        <dbReference type="ARBA" id="ARBA00022692"/>
    </source>
</evidence>
<dbReference type="PANTHER" id="PTHR19432:SF35">
    <property type="entry name" value="SOLUTE CARRIER FAMILY 45 MEMBER 3 ISOFORM X1"/>
    <property type="match status" value="1"/>
</dbReference>
<dbReference type="InterPro" id="IPR036259">
    <property type="entry name" value="MFS_trans_sf"/>
</dbReference>
<keyword evidence="5 7" id="KW-0472">Membrane</keyword>
<dbReference type="GO" id="GO:0005886">
    <property type="term" value="C:plasma membrane"/>
    <property type="evidence" value="ECO:0007669"/>
    <property type="project" value="TreeGrafter"/>
</dbReference>
<comment type="caution">
    <text evidence="8">The sequence shown here is derived from an EMBL/GenBank/DDBJ whole genome shotgun (WGS) entry which is preliminary data.</text>
</comment>
<evidence type="ECO:0000256" key="6">
    <source>
        <dbReference type="SAM" id="MobiDB-lite"/>
    </source>
</evidence>
<dbReference type="RefSeq" id="XP_058345378.1">
    <property type="nucleotide sequence ID" value="XM_058483989.1"/>
</dbReference>